<name>A0ABT4H2X9_PAEAL</name>
<feature type="domain" description="YhfM-like" evidence="1">
    <location>
        <begin position="45"/>
        <end position="136"/>
    </location>
</feature>
<dbReference type="RefSeq" id="WP_005550280.1">
    <property type="nucleotide sequence ID" value="NZ_JAMDLX010000101.1"/>
</dbReference>
<dbReference type="Pfam" id="PF26353">
    <property type="entry name" value="YhfM"/>
    <property type="match status" value="1"/>
</dbReference>
<dbReference type="PROSITE" id="PS51257">
    <property type="entry name" value="PROKAR_LIPOPROTEIN"/>
    <property type="match status" value="1"/>
</dbReference>
<sequence>MTSRELIPIQKGIVAIAILLLLLLTTGCEEERHMISIKLECEQTSMAEKCTNYESNDEKVIQKFERAIETATKMSGELNYVPQYMVTIHYSDNAVEQYHLSIGTDQAKKGIVVNLAASQIGYEIGKSYTNQLRKILGQ</sequence>
<dbReference type="Proteomes" id="UP001527181">
    <property type="component" value="Unassembled WGS sequence"/>
</dbReference>
<comment type="caution">
    <text evidence="2">The sequence shown here is derived from an EMBL/GenBank/DDBJ whole genome shotgun (WGS) entry which is preliminary data.</text>
</comment>
<evidence type="ECO:0000313" key="2">
    <source>
        <dbReference type="EMBL" id="MCY9763336.1"/>
    </source>
</evidence>
<organism evidence="2 3">
    <name type="scientific">Paenibacillus alvei</name>
    <name type="common">Bacillus alvei</name>
    <dbReference type="NCBI Taxonomy" id="44250"/>
    <lineage>
        <taxon>Bacteria</taxon>
        <taxon>Bacillati</taxon>
        <taxon>Bacillota</taxon>
        <taxon>Bacilli</taxon>
        <taxon>Bacillales</taxon>
        <taxon>Paenibacillaceae</taxon>
        <taxon>Paenibacillus</taxon>
    </lineage>
</organism>
<dbReference type="GeneID" id="94491265"/>
<evidence type="ECO:0000259" key="1">
    <source>
        <dbReference type="Pfam" id="PF26353"/>
    </source>
</evidence>
<accession>A0ABT4H2X9</accession>
<evidence type="ECO:0000313" key="3">
    <source>
        <dbReference type="Proteomes" id="UP001527181"/>
    </source>
</evidence>
<reference evidence="2 3" key="1">
    <citation type="submission" date="2022-05" db="EMBL/GenBank/DDBJ databases">
        <title>Genome Sequencing of Bee-Associated Microbes.</title>
        <authorList>
            <person name="Dunlap C."/>
        </authorList>
    </citation>
    <scope>NUCLEOTIDE SEQUENCE [LARGE SCALE GENOMIC DNA]</scope>
    <source>
        <strain evidence="2 3">NRRL B-04010</strain>
    </source>
</reference>
<dbReference type="EMBL" id="JAMDNP010000052">
    <property type="protein sequence ID" value="MCY9763336.1"/>
    <property type="molecule type" value="Genomic_DNA"/>
</dbReference>
<dbReference type="InterPro" id="IPR058780">
    <property type="entry name" value="YhfM-like_dom"/>
</dbReference>
<gene>
    <name evidence="2" type="ORF">M5X12_22635</name>
</gene>
<protein>
    <recommendedName>
        <fullName evidence="1">YhfM-like domain-containing protein</fullName>
    </recommendedName>
</protein>
<keyword evidence="3" id="KW-1185">Reference proteome</keyword>
<proteinExistence type="predicted"/>